<reference evidence="1 2" key="1">
    <citation type="submission" date="2018-11" db="EMBL/GenBank/DDBJ databases">
        <title>Sequencing the genomes of 1000 actinobacteria strains.</title>
        <authorList>
            <person name="Klenk H.-P."/>
        </authorList>
    </citation>
    <scope>NUCLEOTIDE SEQUENCE [LARGE SCALE GENOMIC DNA]</scope>
    <source>
        <strain evidence="1 2">DSM 9580</strain>
    </source>
</reference>
<dbReference type="RefSeq" id="WP_123696970.1">
    <property type="nucleotide sequence ID" value="NZ_RKHJ01000001.1"/>
</dbReference>
<organism evidence="1 2">
    <name type="scientific">Agrococcus jenensis</name>
    <dbReference type="NCBI Taxonomy" id="46353"/>
    <lineage>
        <taxon>Bacteria</taxon>
        <taxon>Bacillati</taxon>
        <taxon>Actinomycetota</taxon>
        <taxon>Actinomycetes</taxon>
        <taxon>Micrococcales</taxon>
        <taxon>Microbacteriaceae</taxon>
        <taxon>Agrococcus</taxon>
    </lineage>
</organism>
<accession>A0A3N2ASB2</accession>
<dbReference type="EMBL" id="RKHJ01000001">
    <property type="protein sequence ID" value="ROR65933.1"/>
    <property type="molecule type" value="Genomic_DNA"/>
</dbReference>
<evidence type="ECO:0000313" key="2">
    <source>
        <dbReference type="Proteomes" id="UP000275456"/>
    </source>
</evidence>
<keyword evidence="2" id="KW-1185">Reference proteome</keyword>
<gene>
    <name evidence="1" type="ORF">EDD26_1304</name>
</gene>
<name>A0A3N2ASB2_9MICO</name>
<protein>
    <submittedName>
        <fullName evidence="1">Uncharacterized protein</fullName>
    </submittedName>
</protein>
<sequence length="143" mass="15704">MRAVEVLRSMVLDRPPTRRREAIAAPARCAETDPDGRRCAKDGGHLLPHLSLAASGAEAHVWPDRGPDQALVYIEEDGRLSLLDGARVTHRLDQVRIDYPLGSPWSGSFIARSDSTHSCPAFGTRSTYDELLLAADRQGIEVF</sequence>
<dbReference type="AlphaFoldDB" id="A0A3N2ASB2"/>
<proteinExistence type="predicted"/>
<dbReference type="Proteomes" id="UP000275456">
    <property type="component" value="Unassembled WGS sequence"/>
</dbReference>
<comment type="caution">
    <text evidence="1">The sequence shown here is derived from an EMBL/GenBank/DDBJ whole genome shotgun (WGS) entry which is preliminary data.</text>
</comment>
<evidence type="ECO:0000313" key="1">
    <source>
        <dbReference type="EMBL" id="ROR65933.1"/>
    </source>
</evidence>